<reference evidence="3" key="1">
    <citation type="submission" date="2016-10" db="EMBL/GenBank/DDBJ databases">
        <authorList>
            <person name="Varghese N."/>
            <person name="Submissions S."/>
        </authorList>
    </citation>
    <scope>NUCLEOTIDE SEQUENCE [LARGE SCALE GENOMIC DNA]</scope>
    <source>
        <strain evidence="3">S9</strain>
    </source>
</reference>
<dbReference type="Proteomes" id="UP000198571">
    <property type="component" value="Unassembled WGS sequence"/>
</dbReference>
<dbReference type="Pfam" id="PF14305">
    <property type="entry name" value="ATPgrasp_TupA"/>
    <property type="match status" value="1"/>
</dbReference>
<evidence type="ECO:0000313" key="2">
    <source>
        <dbReference type="EMBL" id="SES20311.1"/>
    </source>
</evidence>
<dbReference type="AlphaFoldDB" id="A0A1H9VFI5"/>
<feature type="coiled-coil region" evidence="1">
    <location>
        <begin position="19"/>
        <end position="46"/>
    </location>
</feature>
<protein>
    <submittedName>
        <fullName evidence="2">TupA-like ATPgrasp</fullName>
    </submittedName>
</protein>
<dbReference type="SUPFAM" id="SSF56059">
    <property type="entry name" value="Glutathione synthetase ATP-binding domain-like"/>
    <property type="match status" value="1"/>
</dbReference>
<keyword evidence="1" id="KW-0175">Coiled coil</keyword>
<organism evidence="2 3">
    <name type="scientific">Salipaludibacillus aurantiacus</name>
    <dbReference type="NCBI Taxonomy" id="1601833"/>
    <lineage>
        <taxon>Bacteria</taxon>
        <taxon>Bacillati</taxon>
        <taxon>Bacillota</taxon>
        <taxon>Bacilli</taxon>
        <taxon>Bacillales</taxon>
        <taxon>Bacillaceae</taxon>
    </lineage>
</organism>
<evidence type="ECO:0000256" key="1">
    <source>
        <dbReference type="SAM" id="Coils"/>
    </source>
</evidence>
<keyword evidence="3" id="KW-1185">Reference proteome</keyword>
<dbReference type="InterPro" id="IPR029465">
    <property type="entry name" value="ATPgrasp_TupA"/>
</dbReference>
<sequence>MGNHNDEKWRQYMKKEAQRKKVHTDYEQTKDQLDDLREKHHALSRHPLVRLVINVKKAKTLLKKIVRKLRTPLTGRSFNRLQIDNRKLKTEAGKYRRRLRATEDRLKESEDALDQLRSEVRLLKEETDQAGSEELLQLVKAAYEKGEIFESLDRLTDLKTRKNSSCNEAFLAVAKKAAGEIEELKLAVYEKILDGLKPDEVPEFLLRGMEDRKTASLEPLSSFRGQLTTRLRRRQLGEILPEWELDDKQAAYKFAENYGFTIPAVHESIWTSVSLPKEKGTVIKPVNGAGARGVYLIVNNDRILDVKRSEVLTNVSELDENMAEDLHLNWVSSDQWKTEELFYNDQAHSEPARDLKFYCFYGKAALILEVKRFPEPAYCWWTPEGKQIRTGKYEKALMKGNGFSQADLAKVEAFSLKIPAPFCRIDFLSSDKGLIFGEITPKPGNYDHFNKQTDQLLGEYYLQAEGRLMSDLLNGKPFPEFRNNTTDERS</sequence>
<evidence type="ECO:0000313" key="3">
    <source>
        <dbReference type="Proteomes" id="UP000198571"/>
    </source>
</evidence>
<dbReference type="STRING" id="1601833.SAMN05518684_110156"/>
<name>A0A1H9VFI5_9BACI</name>
<accession>A0A1H9VFI5</accession>
<proteinExistence type="predicted"/>
<feature type="coiled-coil region" evidence="1">
    <location>
        <begin position="78"/>
        <end position="133"/>
    </location>
</feature>
<dbReference type="EMBL" id="FOGT01000010">
    <property type="protein sequence ID" value="SES20311.1"/>
    <property type="molecule type" value="Genomic_DNA"/>
</dbReference>
<dbReference type="RefSeq" id="WP_177174345.1">
    <property type="nucleotide sequence ID" value="NZ_FOGT01000010.1"/>
</dbReference>
<gene>
    <name evidence="2" type="ORF">SAMN05518684_110156</name>
</gene>